<reference evidence="2" key="2">
    <citation type="journal article" date="2015" name="Fish Shellfish Immunol.">
        <title>Early steps in the European eel (Anguilla anguilla)-Vibrio vulnificus interaction in the gills: Role of the RtxA13 toxin.</title>
        <authorList>
            <person name="Callol A."/>
            <person name="Pajuelo D."/>
            <person name="Ebbesson L."/>
            <person name="Teles M."/>
            <person name="MacKenzie S."/>
            <person name="Amaro C."/>
        </authorList>
    </citation>
    <scope>NUCLEOTIDE SEQUENCE</scope>
</reference>
<protein>
    <submittedName>
        <fullName evidence="2">Uncharacterized protein</fullName>
    </submittedName>
</protein>
<evidence type="ECO:0000256" key="1">
    <source>
        <dbReference type="SAM" id="MobiDB-lite"/>
    </source>
</evidence>
<dbReference type="AlphaFoldDB" id="A0A0E9WHZ6"/>
<sequence length="52" mass="5958">MVPTCRAGLCRTEESEGVYRDGFVRRKQTKQNNKNRKGGGGKMYSLPPHYRV</sequence>
<organism evidence="2">
    <name type="scientific">Anguilla anguilla</name>
    <name type="common">European freshwater eel</name>
    <name type="synonym">Muraena anguilla</name>
    <dbReference type="NCBI Taxonomy" id="7936"/>
    <lineage>
        <taxon>Eukaryota</taxon>
        <taxon>Metazoa</taxon>
        <taxon>Chordata</taxon>
        <taxon>Craniata</taxon>
        <taxon>Vertebrata</taxon>
        <taxon>Euteleostomi</taxon>
        <taxon>Actinopterygii</taxon>
        <taxon>Neopterygii</taxon>
        <taxon>Teleostei</taxon>
        <taxon>Anguilliformes</taxon>
        <taxon>Anguillidae</taxon>
        <taxon>Anguilla</taxon>
    </lineage>
</organism>
<feature type="region of interest" description="Disordered" evidence="1">
    <location>
        <begin position="28"/>
        <end position="52"/>
    </location>
</feature>
<proteinExistence type="predicted"/>
<evidence type="ECO:0000313" key="2">
    <source>
        <dbReference type="EMBL" id="JAH89108.1"/>
    </source>
</evidence>
<reference evidence="2" key="1">
    <citation type="submission" date="2014-11" db="EMBL/GenBank/DDBJ databases">
        <authorList>
            <person name="Amaro Gonzalez C."/>
        </authorList>
    </citation>
    <scope>NUCLEOTIDE SEQUENCE</scope>
</reference>
<dbReference type="EMBL" id="GBXM01019469">
    <property type="protein sequence ID" value="JAH89108.1"/>
    <property type="molecule type" value="Transcribed_RNA"/>
</dbReference>
<accession>A0A0E9WHZ6</accession>
<feature type="compositionally biased region" description="Basic residues" evidence="1">
    <location>
        <begin position="28"/>
        <end position="39"/>
    </location>
</feature>
<name>A0A0E9WHZ6_ANGAN</name>